<name>A0A0P1IFL7_9RHOB</name>
<evidence type="ECO:0000259" key="2">
    <source>
        <dbReference type="Pfam" id="PF04069"/>
    </source>
</evidence>
<sequence>MTFSKTLKPALLASATILLGQGTALADPIKIAVNEWTGQHISAHFAGALFEQLGHEVEYVTAGAVPQLAAIAEGSLHYQPELWTNNVGDIYPKAVEAGDIIVVGGLGLEPQEGWIYPPYMAELCPGLPAYEALYDCAQAFAAADTFPDGRLITYPADWGTRSADLVDLIDLPFKPVPGGSEGAMLAELKSAVAAEQPILMMMWQPHWVFAETDVNWVEWDTPHGTCDEASQKRGEACGFQQATVDKIVAKDFATSYPDAMKMVELMNLTNDVQNVLILEVDQNGREVKEVVAEWMGANEDVWQPWVAAAKQ</sequence>
<dbReference type="GO" id="GO:0022857">
    <property type="term" value="F:transmembrane transporter activity"/>
    <property type="evidence" value="ECO:0007669"/>
    <property type="project" value="InterPro"/>
</dbReference>
<keyword evidence="4" id="KW-1185">Reference proteome</keyword>
<dbReference type="Gene3D" id="3.40.190.10">
    <property type="entry name" value="Periplasmic binding protein-like II"/>
    <property type="match status" value="1"/>
</dbReference>
<evidence type="ECO:0000256" key="1">
    <source>
        <dbReference type="SAM" id="SignalP"/>
    </source>
</evidence>
<dbReference type="SUPFAM" id="SSF53850">
    <property type="entry name" value="Periplasmic binding protein-like II"/>
    <property type="match status" value="1"/>
</dbReference>
<proteinExistence type="predicted"/>
<dbReference type="Gene3D" id="3.40.190.100">
    <property type="entry name" value="Glycine betaine-binding periplasmic protein, domain 2"/>
    <property type="match status" value="1"/>
</dbReference>
<dbReference type="RefSeq" id="WP_058281490.1">
    <property type="nucleotide sequence ID" value="NZ_CYUD01000005.1"/>
</dbReference>
<dbReference type="GO" id="GO:0043190">
    <property type="term" value="C:ATP-binding cassette (ABC) transporter complex"/>
    <property type="evidence" value="ECO:0007669"/>
    <property type="project" value="InterPro"/>
</dbReference>
<evidence type="ECO:0000313" key="4">
    <source>
        <dbReference type="Proteomes" id="UP000051260"/>
    </source>
</evidence>
<evidence type="ECO:0000313" key="3">
    <source>
        <dbReference type="EMBL" id="CUJ96992.1"/>
    </source>
</evidence>
<reference evidence="4" key="1">
    <citation type="submission" date="2015-09" db="EMBL/GenBank/DDBJ databases">
        <authorList>
            <person name="Rodrigo-Torres L."/>
            <person name="Arahal D.R."/>
        </authorList>
    </citation>
    <scope>NUCLEOTIDE SEQUENCE [LARGE SCALE GENOMIC DNA]</scope>
    <source>
        <strain evidence="4">CECT 5091</strain>
    </source>
</reference>
<accession>A0A0P1IFL7</accession>
<dbReference type="AlphaFoldDB" id="A0A0P1IFL7"/>
<protein>
    <submittedName>
        <fullName evidence="3">Glycine betaine-binding protein OpuAC</fullName>
    </submittedName>
</protein>
<dbReference type="STRING" id="1715692.RUE5091_01739"/>
<dbReference type="Pfam" id="PF04069">
    <property type="entry name" value="OpuAC"/>
    <property type="match status" value="1"/>
</dbReference>
<feature type="domain" description="ABC-type glycine betaine transport system substrate-binding" evidence="2">
    <location>
        <begin position="27"/>
        <end position="295"/>
    </location>
</feature>
<keyword evidence="1" id="KW-0732">Signal</keyword>
<gene>
    <name evidence="3" type="primary">opuAC</name>
    <name evidence="3" type="ORF">RUE5091_01739</name>
</gene>
<dbReference type="CDD" id="cd13643">
    <property type="entry name" value="PBP2_BCP_2"/>
    <property type="match status" value="1"/>
</dbReference>
<dbReference type="OrthoDB" id="7805658at2"/>
<dbReference type="InterPro" id="IPR007210">
    <property type="entry name" value="ABC_Gly_betaine_transp_sub-bd"/>
</dbReference>
<feature type="chain" id="PRO_5006065221" evidence="1">
    <location>
        <begin position="27"/>
        <end position="311"/>
    </location>
</feature>
<feature type="signal peptide" evidence="1">
    <location>
        <begin position="1"/>
        <end position="26"/>
    </location>
</feature>
<organism evidence="3 4">
    <name type="scientific">Ruegeria denitrificans</name>
    <dbReference type="NCBI Taxonomy" id="1715692"/>
    <lineage>
        <taxon>Bacteria</taxon>
        <taxon>Pseudomonadati</taxon>
        <taxon>Pseudomonadota</taxon>
        <taxon>Alphaproteobacteria</taxon>
        <taxon>Rhodobacterales</taxon>
        <taxon>Roseobacteraceae</taxon>
        <taxon>Ruegeria</taxon>
    </lineage>
</organism>
<dbReference type="EMBL" id="CYUD01000005">
    <property type="protein sequence ID" value="CUJ96992.1"/>
    <property type="molecule type" value="Genomic_DNA"/>
</dbReference>
<dbReference type="Proteomes" id="UP000051260">
    <property type="component" value="Unassembled WGS sequence"/>
</dbReference>